<accession>A0A2P2N929</accession>
<organism evidence="1">
    <name type="scientific">Rhizophora mucronata</name>
    <name type="common">Asiatic mangrove</name>
    <dbReference type="NCBI Taxonomy" id="61149"/>
    <lineage>
        <taxon>Eukaryota</taxon>
        <taxon>Viridiplantae</taxon>
        <taxon>Streptophyta</taxon>
        <taxon>Embryophyta</taxon>
        <taxon>Tracheophyta</taxon>
        <taxon>Spermatophyta</taxon>
        <taxon>Magnoliopsida</taxon>
        <taxon>eudicotyledons</taxon>
        <taxon>Gunneridae</taxon>
        <taxon>Pentapetalae</taxon>
        <taxon>rosids</taxon>
        <taxon>fabids</taxon>
        <taxon>Malpighiales</taxon>
        <taxon>Rhizophoraceae</taxon>
        <taxon>Rhizophora</taxon>
    </lineage>
</organism>
<proteinExistence type="predicted"/>
<sequence length="16" mass="1883">MKMDQRVCNLACKQKS</sequence>
<reference evidence="1" key="1">
    <citation type="submission" date="2018-02" db="EMBL/GenBank/DDBJ databases">
        <title>Rhizophora mucronata_Transcriptome.</title>
        <authorList>
            <person name="Meera S.P."/>
            <person name="Sreeshan A."/>
            <person name="Augustine A."/>
        </authorList>
    </citation>
    <scope>NUCLEOTIDE SEQUENCE</scope>
    <source>
        <tissue evidence="1">Leaf</tissue>
    </source>
</reference>
<protein>
    <submittedName>
        <fullName evidence="1">Uncharacterized protein</fullName>
    </submittedName>
</protein>
<name>A0A2P2N929_RHIMU</name>
<dbReference type="AlphaFoldDB" id="A0A2P2N929"/>
<evidence type="ECO:0000313" key="1">
    <source>
        <dbReference type="EMBL" id="MBX38963.1"/>
    </source>
</evidence>
<dbReference type="EMBL" id="GGEC01058479">
    <property type="protein sequence ID" value="MBX38963.1"/>
    <property type="molecule type" value="Transcribed_RNA"/>
</dbReference>